<name>A0A814F421_9BILA</name>
<keyword evidence="4" id="KW-1185">Reference proteome</keyword>
<dbReference type="Gene3D" id="1.10.4080.10">
    <property type="entry name" value="ADP-ribosylation/Crystallin J1"/>
    <property type="match status" value="1"/>
</dbReference>
<dbReference type="EMBL" id="CAJNOL010000403">
    <property type="protein sequence ID" value="CAF1048471.1"/>
    <property type="molecule type" value="Genomic_DNA"/>
</dbReference>
<evidence type="ECO:0000313" key="4">
    <source>
        <dbReference type="Proteomes" id="UP000663870"/>
    </source>
</evidence>
<dbReference type="AlphaFoldDB" id="A0A814F421"/>
<sequence length="90" mass="10050">MPQNNTNQPDKSWLDLQFNDIDRKVIKKPDQIEIDTKHYDSLINPDDILDRIKGSMFGLALGDALGAHVEFRPQSYLIANPVTDLVGGGT</sequence>
<dbReference type="EMBL" id="CAJNOH010000278">
    <property type="protein sequence ID" value="CAF0980706.1"/>
    <property type="molecule type" value="Genomic_DNA"/>
</dbReference>
<accession>A0A814F421</accession>
<evidence type="ECO:0000313" key="2">
    <source>
        <dbReference type="EMBL" id="CAF1048471.1"/>
    </source>
</evidence>
<dbReference type="Proteomes" id="UP000663854">
    <property type="component" value="Unassembled WGS sequence"/>
</dbReference>
<protein>
    <recommendedName>
        <fullName evidence="5">ADP-ribosylglycohydrolase</fullName>
    </recommendedName>
</protein>
<evidence type="ECO:0000313" key="1">
    <source>
        <dbReference type="EMBL" id="CAF0980706.1"/>
    </source>
</evidence>
<comment type="caution">
    <text evidence="1">The sequence shown here is derived from an EMBL/GenBank/DDBJ whole genome shotgun (WGS) entry which is preliminary data.</text>
</comment>
<dbReference type="Proteomes" id="UP000663870">
    <property type="component" value="Unassembled WGS sequence"/>
</dbReference>
<dbReference type="SUPFAM" id="SSF101478">
    <property type="entry name" value="ADP-ribosylglycohydrolase"/>
    <property type="match status" value="1"/>
</dbReference>
<organism evidence="1 3">
    <name type="scientific">Rotaria sordida</name>
    <dbReference type="NCBI Taxonomy" id="392033"/>
    <lineage>
        <taxon>Eukaryota</taxon>
        <taxon>Metazoa</taxon>
        <taxon>Spiralia</taxon>
        <taxon>Gnathifera</taxon>
        <taxon>Rotifera</taxon>
        <taxon>Eurotatoria</taxon>
        <taxon>Bdelloidea</taxon>
        <taxon>Philodinida</taxon>
        <taxon>Philodinidae</taxon>
        <taxon>Rotaria</taxon>
    </lineage>
</organism>
<gene>
    <name evidence="2" type="ORF">JXQ802_LOCUS16523</name>
    <name evidence="1" type="ORF">PYM288_LOCUS13599</name>
</gene>
<proteinExistence type="predicted"/>
<dbReference type="InterPro" id="IPR036705">
    <property type="entry name" value="Ribosyl_crysJ1_sf"/>
</dbReference>
<reference evidence="1" key="1">
    <citation type="submission" date="2021-02" db="EMBL/GenBank/DDBJ databases">
        <authorList>
            <person name="Nowell W R."/>
        </authorList>
    </citation>
    <scope>NUCLEOTIDE SEQUENCE</scope>
</reference>
<evidence type="ECO:0000313" key="3">
    <source>
        <dbReference type="Proteomes" id="UP000663854"/>
    </source>
</evidence>
<evidence type="ECO:0008006" key="5">
    <source>
        <dbReference type="Google" id="ProtNLM"/>
    </source>
</evidence>